<organism evidence="6 8">
    <name type="scientific">Staphylococcus petrasii</name>
    <dbReference type="NCBI Taxonomy" id="1276936"/>
    <lineage>
        <taxon>Bacteria</taxon>
        <taxon>Bacillati</taxon>
        <taxon>Bacillota</taxon>
        <taxon>Bacilli</taxon>
        <taxon>Bacillales</taxon>
        <taxon>Staphylococcaceae</taxon>
        <taxon>Staphylococcus</taxon>
    </lineage>
</organism>
<dbReference type="EMBL" id="UHDO01000001">
    <property type="protein sequence ID" value="SUM42610.1"/>
    <property type="molecule type" value="Genomic_DNA"/>
</dbReference>
<dbReference type="CDD" id="cd00761">
    <property type="entry name" value="Glyco_tranf_GTA_type"/>
    <property type="match status" value="1"/>
</dbReference>
<gene>
    <name evidence="6" type="primary">kfoC</name>
    <name evidence="7" type="ORF">BJR09_10540</name>
    <name evidence="6" type="ORF">NCTC13830_00129</name>
</gene>
<feature type="domain" description="Glycosyltransferase 2-like" evidence="4">
    <location>
        <begin position="6"/>
        <end position="150"/>
    </location>
</feature>
<evidence type="ECO:0000313" key="6">
    <source>
        <dbReference type="EMBL" id="SUM42610.1"/>
    </source>
</evidence>
<dbReference type="InterPro" id="IPR044081">
    <property type="entry name" value="DUF5776"/>
</dbReference>
<reference evidence="6 8" key="1">
    <citation type="submission" date="2018-06" db="EMBL/GenBank/DDBJ databases">
        <authorList>
            <consortium name="Pathogen Informatics"/>
            <person name="Doyle S."/>
        </authorList>
    </citation>
    <scope>NUCLEOTIDE SEQUENCE [LARGE SCALE GENOMIC DNA]</scope>
    <source>
        <strain evidence="6 8">NCTC13830</strain>
    </source>
</reference>
<comment type="similarity">
    <text evidence="1">Belongs to the glycosyltransferase 2 family.</text>
</comment>
<evidence type="ECO:0000313" key="9">
    <source>
        <dbReference type="Proteomes" id="UP000297598"/>
    </source>
</evidence>
<accession>A0A380FWX4</accession>
<dbReference type="AlphaFoldDB" id="A0A380FWX4"/>
<evidence type="ECO:0000259" key="5">
    <source>
        <dbReference type="Pfam" id="PF19087"/>
    </source>
</evidence>
<sequence>MEKLVSIIISVYNKELYLRQCIESLIDLKMDKDQIEAIFVDDCSTDQSVDIIQEYAKDHAFIHLIQLPHNTGSPSEPRNVGIEKASGKYITLLDADDWLDVDGFPQLMEKVNADDADFGLGQCFKHTAKSVSYHGKFTSYKEASHLKPQEIKKLFRAVGPPGKVFKRQLVIDNQIKFEHMKYGEDKLFFVELYSKVNDITMSVAPMYHVNRYDENESLVKQTSMLDKAQLNLEITKRICEMEMDSSLKEMIMSRIVEIDFISRFLRTKTFIKSQDKQAFYDIFDELEQLLTDYNIDVPSLVTNPVFKAMYTLYHQEDKTDFIHFTKDVVHNKWRYIIQDNVIYRDFVRHYDAINPIPVDCYPIYEGTHLINGNKYEVIRVMKPEDVKIRAVNMIEINNMANSCELEFEYENGRIYISHDHFKGLGKVNINLSVEYGEAEHSLVYASFPSFNDVYTMKRQSFKLELIHPEAEKNSETALEDKYFVNISGPMMTLKTINIYQDLAFKEKVASLEAGSRITPKEIQNSSNGTPRLVLEDGNFVTANKDFITLIKTKDSEKYITETPNEVKIIKGCKLYDSRQFKDNVVEPLKVGETLKIKNIIYTKSSTPRLVTENGYFLTANKDFVEILR</sequence>
<name>A0A380FWX4_9STAP</name>
<evidence type="ECO:0000313" key="8">
    <source>
        <dbReference type="Proteomes" id="UP000254047"/>
    </source>
</evidence>
<evidence type="ECO:0000256" key="2">
    <source>
        <dbReference type="ARBA" id="ARBA00022676"/>
    </source>
</evidence>
<keyword evidence="2" id="KW-0328">Glycosyltransferase</keyword>
<dbReference type="Pfam" id="PF00535">
    <property type="entry name" value="Glycos_transf_2"/>
    <property type="match status" value="1"/>
</dbReference>
<evidence type="ECO:0000259" key="4">
    <source>
        <dbReference type="Pfam" id="PF00535"/>
    </source>
</evidence>
<dbReference type="EMBL" id="SRLS01000018">
    <property type="protein sequence ID" value="TGE15886.1"/>
    <property type="molecule type" value="Genomic_DNA"/>
</dbReference>
<dbReference type="InterPro" id="IPR001173">
    <property type="entry name" value="Glyco_trans_2-like"/>
</dbReference>
<evidence type="ECO:0000313" key="7">
    <source>
        <dbReference type="EMBL" id="TGE15886.1"/>
    </source>
</evidence>
<dbReference type="Gene3D" id="3.90.550.10">
    <property type="entry name" value="Spore Coat Polysaccharide Biosynthesis Protein SpsA, Chain A"/>
    <property type="match status" value="1"/>
</dbReference>
<reference evidence="7 9" key="2">
    <citation type="submission" date="2019-04" db="EMBL/GenBank/DDBJ databases">
        <title>Genomic characterization of Staphylococcus petrasii strains.</title>
        <authorList>
            <person name="Vrbovska V."/>
            <person name="Kovarovic V."/>
            <person name="Maslanova I."/>
            <person name="Indrakova A."/>
            <person name="Petras P."/>
            <person name="Sedo O."/>
            <person name="Svec P."/>
            <person name="Fisarova L."/>
            <person name="Sedlacek I."/>
            <person name="Doskar J."/>
            <person name="Pantucek R."/>
        </authorList>
    </citation>
    <scope>NUCLEOTIDE SEQUENCE [LARGE SCALE GENOMIC DNA]</scope>
    <source>
        <strain evidence="7 9">P5404</strain>
    </source>
</reference>
<dbReference type="SUPFAM" id="SSF53448">
    <property type="entry name" value="Nucleotide-diphospho-sugar transferases"/>
    <property type="match status" value="1"/>
</dbReference>
<dbReference type="InterPro" id="IPR029044">
    <property type="entry name" value="Nucleotide-diphossugar_trans"/>
</dbReference>
<dbReference type="OrthoDB" id="396512at2"/>
<dbReference type="Pfam" id="PF19087">
    <property type="entry name" value="DUF5776"/>
    <property type="match status" value="2"/>
</dbReference>
<dbReference type="Proteomes" id="UP000254047">
    <property type="component" value="Unassembled WGS sequence"/>
</dbReference>
<dbReference type="PANTHER" id="PTHR22916:SF51">
    <property type="entry name" value="GLYCOSYLTRANSFERASE EPSH-RELATED"/>
    <property type="match status" value="1"/>
</dbReference>
<evidence type="ECO:0000256" key="1">
    <source>
        <dbReference type="ARBA" id="ARBA00006739"/>
    </source>
</evidence>
<protein>
    <submittedName>
        <fullName evidence="6 7">Glycosyltransferase</fullName>
    </submittedName>
</protein>
<keyword evidence="3 6" id="KW-0808">Transferase</keyword>
<dbReference type="GO" id="GO:0016757">
    <property type="term" value="F:glycosyltransferase activity"/>
    <property type="evidence" value="ECO:0007669"/>
    <property type="project" value="UniProtKB-KW"/>
</dbReference>
<dbReference type="PANTHER" id="PTHR22916">
    <property type="entry name" value="GLYCOSYLTRANSFERASE"/>
    <property type="match status" value="1"/>
</dbReference>
<keyword evidence="9" id="KW-1185">Reference proteome</keyword>
<proteinExistence type="inferred from homology"/>
<feature type="domain" description="DUF5776" evidence="5">
    <location>
        <begin position="558"/>
        <end position="624"/>
    </location>
</feature>
<dbReference type="RefSeq" id="WP_103297162.1">
    <property type="nucleotide sequence ID" value="NZ_PPQT01000011.1"/>
</dbReference>
<evidence type="ECO:0000256" key="3">
    <source>
        <dbReference type="ARBA" id="ARBA00022679"/>
    </source>
</evidence>
<dbReference type="Proteomes" id="UP000297598">
    <property type="component" value="Unassembled WGS sequence"/>
</dbReference>
<feature type="domain" description="DUF5776" evidence="5">
    <location>
        <begin position="485"/>
        <end position="547"/>
    </location>
</feature>